<sequence>MDYFTNKVQFAGHYVAMYGYDDSFAYLIDTKQQGGMVKTSFENLALARNEKGPMSQKICLIPLRKKRICQI</sequence>
<keyword evidence="2" id="KW-1185">Reference proteome</keyword>
<gene>
    <name evidence="1" type="ORF">J1TS3_13900</name>
</gene>
<organism evidence="1 2">
    <name type="scientific">Siminovitchia fordii</name>
    <dbReference type="NCBI Taxonomy" id="254759"/>
    <lineage>
        <taxon>Bacteria</taxon>
        <taxon>Bacillati</taxon>
        <taxon>Bacillota</taxon>
        <taxon>Bacilli</taxon>
        <taxon>Bacillales</taxon>
        <taxon>Bacillaceae</taxon>
        <taxon>Siminovitchia</taxon>
    </lineage>
</organism>
<evidence type="ECO:0000313" key="2">
    <source>
        <dbReference type="Proteomes" id="UP000680279"/>
    </source>
</evidence>
<evidence type="ECO:0000313" key="1">
    <source>
        <dbReference type="EMBL" id="GIN20256.1"/>
    </source>
</evidence>
<reference evidence="1 2" key="1">
    <citation type="submission" date="2021-03" db="EMBL/GenBank/DDBJ databases">
        <title>Antimicrobial resistance genes in bacteria isolated from Japanese honey, and their potential for conferring macrolide and lincosamide resistance in the American foulbrood pathogen Paenibacillus larvae.</title>
        <authorList>
            <person name="Okamoto M."/>
            <person name="Kumagai M."/>
            <person name="Kanamori H."/>
            <person name="Takamatsu D."/>
        </authorList>
    </citation>
    <scope>NUCLEOTIDE SEQUENCE [LARGE SCALE GENOMIC DNA]</scope>
    <source>
        <strain evidence="1 2">J1TS3</strain>
    </source>
</reference>
<evidence type="ECO:0008006" key="3">
    <source>
        <dbReference type="Google" id="ProtNLM"/>
    </source>
</evidence>
<comment type="caution">
    <text evidence="1">The sequence shown here is derived from an EMBL/GenBank/DDBJ whole genome shotgun (WGS) entry which is preliminary data.</text>
</comment>
<protein>
    <recommendedName>
        <fullName evidence="3">Butirosin biosynthesis protein H N-terminal domain-containing protein</fullName>
    </recommendedName>
</protein>
<accession>A0ABQ4K5P8</accession>
<dbReference type="EMBL" id="BOQT01000003">
    <property type="protein sequence ID" value="GIN20256.1"/>
    <property type="molecule type" value="Genomic_DNA"/>
</dbReference>
<dbReference type="Proteomes" id="UP000680279">
    <property type="component" value="Unassembled WGS sequence"/>
</dbReference>
<name>A0ABQ4K5P8_9BACI</name>
<proteinExistence type="predicted"/>